<feature type="region of interest" description="Disordered" evidence="1">
    <location>
        <begin position="441"/>
        <end position="547"/>
    </location>
</feature>
<protein>
    <submittedName>
        <fullName evidence="3">Biorientation of chromosomes in cell division protein 1-like 1-like</fullName>
    </submittedName>
</protein>
<feature type="compositionally biased region" description="Basic and acidic residues" evidence="1">
    <location>
        <begin position="1"/>
        <end position="28"/>
    </location>
</feature>
<dbReference type="Proteomes" id="UP000694865">
    <property type="component" value="Unplaced"/>
</dbReference>
<accession>A0ABM0M641</accession>
<gene>
    <name evidence="3" type="primary">LOC100371866</name>
</gene>
<evidence type="ECO:0000256" key="1">
    <source>
        <dbReference type="SAM" id="MobiDB-lite"/>
    </source>
</evidence>
<reference evidence="3" key="1">
    <citation type="submission" date="2025-08" db="UniProtKB">
        <authorList>
            <consortium name="RefSeq"/>
        </authorList>
    </citation>
    <scope>IDENTIFICATION</scope>
    <source>
        <tissue evidence="3">Testes</tissue>
    </source>
</reference>
<dbReference type="GeneID" id="100371866"/>
<dbReference type="RefSeq" id="XP_006815482.1">
    <property type="nucleotide sequence ID" value="XM_006815419.1"/>
</dbReference>
<organism evidence="2 3">
    <name type="scientific">Saccoglossus kowalevskii</name>
    <name type="common">Acorn worm</name>
    <dbReference type="NCBI Taxonomy" id="10224"/>
    <lineage>
        <taxon>Eukaryota</taxon>
        <taxon>Metazoa</taxon>
        <taxon>Hemichordata</taxon>
        <taxon>Enteropneusta</taxon>
        <taxon>Harrimaniidae</taxon>
        <taxon>Saccoglossus</taxon>
    </lineage>
</organism>
<evidence type="ECO:0000313" key="3">
    <source>
        <dbReference type="RefSeq" id="XP_006815482.1"/>
    </source>
</evidence>
<feature type="compositionally biased region" description="Basic residues" evidence="1">
    <location>
        <begin position="81"/>
        <end position="92"/>
    </location>
</feature>
<feature type="compositionally biased region" description="Low complexity" evidence="1">
    <location>
        <begin position="500"/>
        <end position="519"/>
    </location>
</feature>
<evidence type="ECO:0000313" key="2">
    <source>
        <dbReference type="Proteomes" id="UP000694865"/>
    </source>
</evidence>
<sequence>MAEEKTDQLLEVKEREQKEVSFIDEKGRKNGSAEARSRPSTRQSQKSSASLPVSDMSYDTLRTKFLTSRHMPLNQSPIPDRKRKKRKKKGRKTPVYDEEEEREAKRLQELQESLTTIADNKESRTFLRGKILKHMQVMEDLNKLKDHYYSEYMSALNDKVVTQRKEIQQRTDDLNKKILEKQEKERAEKRAIIKKKFERSSLINDSSFAKSIPKTQWYRIIALQDKMIKEGVLKSQGDIDEFWHEMSVPEKYNEKFGFNVKSNDASLHGSSSTISVSSHHSSDKANLPADSFIPMVQIEEDREPSRPSTKGAQSWAVTQQFKKNYGYLSTPVKGRRTSIHPKALAVDQRFPKVELPPLATFTLDLSPKKDDPEILKMTEEFRIRAKIRERERRRLRMMYEYALAHQAATHRILNKKEEFGWIVEGPSIGELISGINQEPEMQDYPVLPSPPPPHSDDLSLPNLDEDDGTSGYLALPSTSSKPGPLSAIEEMSEEHRSVHSGFSRDSSRKSASSGKSRQSSGKRRLKSASSISSDVAPRPPPKPLPLTMNEILDDCVIKEAKCLSTLWTNYSKDATKIAT</sequence>
<keyword evidence="2" id="KW-1185">Reference proteome</keyword>
<name>A0ABM0M641_SACKO</name>
<proteinExistence type="predicted"/>
<feature type="region of interest" description="Disordered" evidence="1">
    <location>
        <begin position="1"/>
        <end position="102"/>
    </location>
</feature>
<feature type="compositionally biased region" description="Polar residues" evidence="1">
    <location>
        <begin position="38"/>
        <end position="51"/>
    </location>
</feature>